<dbReference type="EMBL" id="FRXO01000009">
    <property type="protein sequence ID" value="SHO67008.1"/>
    <property type="molecule type" value="Genomic_DNA"/>
</dbReference>
<gene>
    <name evidence="2" type="ORF">SAMN02745172_03670</name>
</gene>
<name>A0A1M7ZQ14_9HYPH</name>
<evidence type="ECO:0000313" key="2">
    <source>
        <dbReference type="EMBL" id="SHO67008.1"/>
    </source>
</evidence>
<organism evidence="2 3">
    <name type="scientific">Pseudoxanthobacter soli DSM 19599</name>
    <dbReference type="NCBI Taxonomy" id="1123029"/>
    <lineage>
        <taxon>Bacteria</taxon>
        <taxon>Pseudomonadati</taxon>
        <taxon>Pseudomonadota</taxon>
        <taxon>Alphaproteobacteria</taxon>
        <taxon>Hyphomicrobiales</taxon>
        <taxon>Segnochrobactraceae</taxon>
        <taxon>Pseudoxanthobacter</taxon>
    </lineage>
</organism>
<keyword evidence="3" id="KW-1185">Reference proteome</keyword>
<reference evidence="2 3" key="1">
    <citation type="submission" date="2016-12" db="EMBL/GenBank/DDBJ databases">
        <authorList>
            <person name="Song W.-J."/>
            <person name="Kurnit D.M."/>
        </authorList>
    </citation>
    <scope>NUCLEOTIDE SEQUENCE [LARGE SCALE GENOMIC DNA]</scope>
    <source>
        <strain evidence="2 3">DSM 19599</strain>
    </source>
</reference>
<dbReference type="RefSeq" id="WP_073631390.1">
    <property type="nucleotide sequence ID" value="NZ_FRXO01000009.1"/>
</dbReference>
<feature type="signal peptide" evidence="1">
    <location>
        <begin position="1"/>
        <end position="20"/>
    </location>
</feature>
<evidence type="ECO:0000313" key="3">
    <source>
        <dbReference type="Proteomes" id="UP000186406"/>
    </source>
</evidence>
<proteinExistence type="predicted"/>
<evidence type="ECO:0000256" key="1">
    <source>
        <dbReference type="SAM" id="SignalP"/>
    </source>
</evidence>
<dbReference type="OrthoDB" id="8443457at2"/>
<dbReference type="STRING" id="1123029.SAMN02745172_03670"/>
<keyword evidence="1" id="KW-0732">Signal</keyword>
<feature type="chain" id="PRO_5012907191" evidence="1">
    <location>
        <begin position="21"/>
        <end position="153"/>
    </location>
</feature>
<dbReference type="AlphaFoldDB" id="A0A1M7ZQ14"/>
<dbReference type="Proteomes" id="UP000186406">
    <property type="component" value="Unassembled WGS sequence"/>
</dbReference>
<sequence length="153" mass="16661">MKKYLAFAAFILLASTGAQAQESQQKIVVKNREMIVAITSGKMEDEIVGKPEIFQRSNIAYAIGMTRSLDQACTVLSAEQSAQLEQLESSYRTQNADDELDAAVQVMVLGELDNGAADTAALLGRFDCAALQRLNLTGPLLAFWNKYLARLVG</sequence>
<accession>A0A1M7ZQ14</accession>
<protein>
    <submittedName>
        <fullName evidence="2">Uncharacterized protein</fullName>
    </submittedName>
</protein>